<dbReference type="InterPro" id="IPR025157">
    <property type="entry name" value="Hemagglutinin_rpt"/>
</dbReference>
<gene>
    <name evidence="2" type="ORF">ALO_08305</name>
</gene>
<keyword evidence="3" id="KW-1185">Reference proteome</keyword>
<feature type="compositionally biased region" description="Basic and acidic residues" evidence="1">
    <location>
        <begin position="117"/>
        <end position="134"/>
    </location>
</feature>
<proteinExistence type="predicted"/>
<dbReference type="Proteomes" id="UP000003240">
    <property type="component" value="Unassembled WGS sequence"/>
</dbReference>
<dbReference type="GO" id="GO:0003824">
    <property type="term" value="F:catalytic activity"/>
    <property type="evidence" value="ECO:0007669"/>
    <property type="project" value="UniProtKB-ARBA"/>
</dbReference>
<sequence>EDTAMTEQIKSTIRSDNGTVTITAENDVKLSASEILAKEDIDITGQNVAIEAAANTTDSHSTYQFKQTGLTVTAGNSLVSTVTQAVNSLERAGEVDDDRLAVLHGWKAIETGDKAWQKAHGTDAKEKGDPKKDNPAQINVSVSIGSSKQESETTTHISTAVGSSLQSEGKVNIKAKGSGEKDSAGKA</sequence>
<comment type="caution">
    <text evidence="2">The sequence shown here is derived from an EMBL/GenBank/DDBJ whole genome shotgun (WGS) entry which is preliminary data.</text>
</comment>
<protein>
    <submittedName>
        <fullName evidence="2">Filamentous hemagglutinin family outer membrane protein</fullName>
    </submittedName>
</protein>
<dbReference type="RefSeq" id="WP_004094554.1">
    <property type="nucleotide sequence ID" value="NZ_AFGF01000058.1"/>
</dbReference>
<reference evidence="2 3" key="1">
    <citation type="journal article" date="2011" name="EMBO J.">
        <title>Structural diversity of bacterial flagellar motors.</title>
        <authorList>
            <person name="Chen S."/>
            <person name="Beeby M."/>
            <person name="Murphy G.E."/>
            <person name="Leadbetter J.R."/>
            <person name="Hendrixson D.R."/>
            <person name="Briegel A."/>
            <person name="Li Z."/>
            <person name="Shi J."/>
            <person name="Tocheva E.I."/>
            <person name="Muller A."/>
            <person name="Dobro M.J."/>
            <person name="Jensen G.J."/>
        </authorList>
    </citation>
    <scope>NUCLEOTIDE SEQUENCE [LARGE SCALE GENOMIC DNA]</scope>
    <source>
        <strain evidence="2 3">DSM 6540</strain>
    </source>
</reference>
<dbReference type="Pfam" id="PF13332">
    <property type="entry name" value="Fil_haemagg_2"/>
    <property type="match status" value="2"/>
</dbReference>
<accession>F7NHW3</accession>
<dbReference type="EMBL" id="AFGF01000058">
    <property type="protein sequence ID" value="EGO64369.1"/>
    <property type="molecule type" value="Genomic_DNA"/>
</dbReference>
<dbReference type="AlphaFoldDB" id="F7NHW3"/>
<evidence type="ECO:0000313" key="2">
    <source>
        <dbReference type="EMBL" id="EGO64369.1"/>
    </source>
</evidence>
<organism evidence="2 3">
    <name type="scientific">Acetonema longum DSM 6540</name>
    <dbReference type="NCBI Taxonomy" id="1009370"/>
    <lineage>
        <taxon>Bacteria</taxon>
        <taxon>Bacillati</taxon>
        <taxon>Bacillota</taxon>
        <taxon>Negativicutes</taxon>
        <taxon>Acetonemataceae</taxon>
        <taxon>Acetonema</taxon>
    </lineage>
</organism>
<feature type="non-terminal residue" evidence="2">
    <location>
        <position position="1"/>
    </location>
</feature>
<evidence type="ECO:0000256" key="1">
    <source>
        <dbReference type="SAM" id="MobiDB-lite"/>
    </source>
</evidence>
<feature type="compositionally biased region" description="Basic and acidic residues" evidence="1">
    <location>
        <begin position="177"/>
        <end position="187"/>
    </location>
</feature>
<feature type="compositionally biased region" description="Polar residues" evidence="1">
    <location>
        <begin position="136"/>
        <end position="169"/>
    </location>
</feature>
<dbReference type="eggNOG" id="COG3210">
    <property type="taxonomic scope" value="Bacteria"/>
</dbReference>
<dbReference type="STRING" id="1009370.ALO_08305"/>
<feature type="non-terminal residue" evidence="2">
    <location>
        <position position="187"/>
    </location>
</feature>
<name>F7NHW3_9FIRM</name>
<evidence type="ECO:0000313" key="3">
    <source>
        <dbReference type="Proteomes" id="UP000003240"/>
    </source>
</evidence>
<feature type="region of interest" description="Disordered" evidence="1">
    <location>
        <begin position="117"/>
        <end position="187"/>
    </location>
</feature>